<proteinExistence type="predicted"/>
<gene>
    <name evidence="2" type="ORF">EJ05DRAFT_502228</name>
</gene>
<accession>A0A6A6W3X8</accession>
<keyword evidence="3" id="KW-1185">Reference proteome</keyword>
<organism evidence="2 3">
    <name type="scientific">Pseudovirgaria hyperparasitica</name>
    <dbReference type="NCBI Taxonomy" id="470096"/>
    <lineage>
        <taxon>Eukaryota</taxon>
        <taxon>Fungi</taxon>
        <taxon>Dikarya</taxon>
        <taxon>Ascomycota</taxon>
        <taxon>Pezizomycotina</taxon>
        <taxon>Dothideomycetes</taxon>
        <taxon>Dothideomycetes incertae sedis</taxon>
        <taxon>Acrospermales</taxon>
        <taxon>Acrospermaceae</taxon>
        <taxon>Pseudovirgaria</taxon>
    </lineage>
</organism>
<feature type="compositionally biased region" description="Polar residues" evidence="1">
    <location>
        <begin position="1"/>
        <end position="29"/>
    </location>
</feature>
<dbReference type="OrthoDB" id="2537141at2759"/>
<evidence type="ECO:0000313" key="2">
    <source>
        <dbReference type="EMBL" id="KAF2756734.1"/>
    </source>
</evidence>
<name>A0A6A6W3X8_9PEZI</name>
<feature type="region of interest" description="Disordered" evidence="1">
    <location>
        <begin position="1"/>
        <end position="32"/>
    </location>
</feature>
<dbReference type="EMBL" id="ML996575">
    <property type="protein sequence ID" value="KAF2756734.1"/>
    <property type="molecule type" value="Genomic_DNA"/>
</dbReference>
<reference evidence="2" key="1">
    <citation type="journal article" date="2020" name="Stud. Mycol.">
        <title>101 Dothideomycetes genomes: a test case for predicting lifestyles and emergence of pathogens.</title>
        <authorList>
            <person name="Haridas S."/>
            <person name="Albert R."/>
            <person name="Binder M."/>
            <person name="Bloem J."/>
            <person name="Labutti K."/>
            <person name="Salamov A."/>
            <person name="Andreopoulos B."/>
            <person name="Baker S."/>
            <person name="Barry K."/>
            <person name="Bills G."/>
            <person name="Bluhm B."/>
            <person name="Cannon C."/>
            <person name="Castanera R."/>
            <person name="Culley D."/>
            <person name="Daum C."/>
            <person name="Ezra D."/>
            <person name="Gonzalez J."/>
            <person name="Henrissat B."/>
            <person name="Kuo A."/>
            <person name="Liang C."/>
            <person name="Lipzen A."/>
            <person name="Lutzoni F."/>
            <person name="Magnuson J."/>
            <person name="Mondo S."/>
            <person name="Nolan M."/>
            <person name="Ohm R."/>
            <person name="Pangilinan J."/>
            <person name="Park H.-J."/>
            <person name="Ramirez L."/>
            <person name="Alfaro M."/>
            <person name="Sun H."/>
            <person name="Tritt A."/>
            <person name="Yoshinaga Y."/>
            <person name="Zwiers L.-H."/>
            <person name="Turgeon B."/>
            <person name="Goodwin S."/>
            <person name="Spatafora J."/>
            <person name="Crous P."/>
            <person name="Grigoriev I."/>
        </authorList>
    </citation>
    <scope>NUCLEOTIDE SEQUENCE</scope>
    <source>
        <strain evidence="2">CBS 121739</strain>
    </source>
</reference>
<feature type="region of interest" description="Disordered" evidence="1">
    <location>
        <begin position="300"/>
        <end position="331"/>
    </location>
</feature>
<feature type="compositionally biased region" description="Low complexity" evidence="1">
    <location>
        <begin position="107"/>
        <end position="123"/>
    </location>
</feature>
<feature type="compositionally biased region" description="Basic residues" evidence="1">
    <location>
        <begin position="157"/>
        <end position="172"/>
    </location>
</feature>
<feature type="compositionally biased region" description="Basic and acidic residues" evidence="1">
    <location>
        <begin position="138"/>
        <end position="156"/>
    </location>
</feature>
<sequence length="649" mass="73370">MGQPLQTIALSRNDLEQTSTYDTSATSEPHLNPWRSMDIKRWLDDTWLVEEDNNSIEQAGASETKKRKQSPRHPSDSSIIQPAFCTFATPQETTNARDRVLQKAEASTRSSSCSSRLTRSSKTSSDRYDRKPRRKTRTDRYEYKESETKDCRDQNRKKEKHHRKAERKRKGRERREKRGVGIVQSFHAKNVKKERLTLKLSDSVGLFGRGKASSPAKGRGLPDLVFSEMRFLQKRKKPSEEQQKREAQTKRRKTKDQTRSNEQEISAYFKMRDQSSKIDHIGQVLHEPCHLVPERARCRAAETSGFTQPDVEPSQKASSARETRGMQPPSSSYLLWSESIRATSVGIPSGEIAKDETSMKLVSGVSIRPRVVGDHCKPIHRAFEQMRPVRTSEEGQPRSPIRSRSEPVVGDISSLPSRPVVLTPIMIDSGLFTAKASSTPTRNIRTVCSPLHALKQPNIELEPHKIDPQQEEYESGIPRELHRSADATLTTSHGDMCDIEPRSSSSLAKILMTCERATTGARMLPDTDQSATCSPSFGIMSSEAGPLEARNSFFASADQWNWEHRSVQAPWIPEIEGDGEDLPEEYVEGSVQGPAFETLGSTFVQGGIDLFDIEKGNSDEFDEEYCDRSETKRDENIVYEGLRRPNRLY</sequence>
<protein>
    <submittedName>
        <fullName evidence="2">Uncharacterized protein</fullName>
    </submittedName>
</protein>
<feature type="region of interest" description="Disordered" evidence="1">
    <location>
        <begin position="54"/>
        <end position="181"/>
    </location>
</feature>
<evidence type="ECO:0000313" key="3">
    <source>
        <dbReference type="Proteomes" id="UP000799437"/>
    </source>
</evidence>
<evidence type="ECO:0000256" key="1">
    <source>
        <dbReference type="SAM" id="MobiDB-lite"/>
    </source>
</evidence>
<dbReference type="RefSeq" id="XP_033599185.1">
    <property type="nucleotide sequence ID" value="XM_033747221.1"/>
</dbReference>
<feature type="region of interest" description="Disordered" evidence="1">
    <location>
        <begin position="389"/>
        <end position="410"/>
    </location>
</feature>
<feature type="region of interest" description="Disordered" evidence="1">
    <location>
        <begin position="232"/>
        <end position="264"/>
    </location>
</feature>
<dbReference type="Proteomes" id="UP000799437">
    <property type="component" value="Unassembled WGS sequence"/>
</dbReference>
<dbReference type="AlphaFoldDB" id="A0A6A6W3X8"/>
<dbReference type="GeneID" id="54488275"/>
<feature type="compositionally biased region" description="Basic and acidic residues" evidence="1">
    <location>
        <begin position="238"/>
        <end position="262"/>
    </location>
</feature>